<name>A0A2W2GHQ0_9ACTN</name>
<gene>
    <name evidence="1" type="ORF">C1I98_12045</name>
</gene>
<proteinExistence type="predicted"/>
<organism evidence="1 2">
    <name type="scientific">Spongiactinospora gelatinilytica</name>
    <dbReference type="NCBI Taxonomy" id="2666298"/>
    <lineage>
        <taxon>Bacteria</taxon>
        <taxon>Bacillati</taxon>
        <taxon>Actinomycetota</taxon>
        <taxon>Actinomycetes</taxon>
        <taxon>Streptosporangiales</taxon>
        <taxon>Streptosporangiaceae</taxon>
        <taxon>Spongiactinospora</taxon>
    </lineage>
</organism>
<dbReference type="Proteomes" id="UP000248544">
    <property type="component" value="Unassembled WGS sequence"/>
</dbReference>
<dbReference type="EMBL" id="POUA01000071">
    <property type="protein sequence ID" value="PZG49046.1"/>
    <property type="molecule type" value="Genomic_DNA"/>
</dbReference>
<comment type="caution">
    <text evidence="1">The sequence shown here is derived from an EMBL/GenBank/DDBJ whole genome shotgun (WGS) entry which is preliminary data.</text>
</comment>
<evidence type="ECO:0000313" key="2">
    <source>
        <dbReference type="Proteomes" id="UP000248544"/>
    </source>
</evidence>
<evidence type="ECO:0000313" key="1">
    <source>
        <dbReference type="EMBL" id="PZG49046.1"/>
    </source>
</evidence>
<keyword evidence="2" id="KW-1185">Reference proteome</keyword>
<sequence>MWRVGDGLPLAEALRHAGEDAGHDLVLAELTGRTPQEVTALAEALRHAGEGAGHDLAQAGGRPREATGPGTPAVVLVATPEHAVLWPALARQAGGSGQVIGLRRFDRRALARWADEDDIGLPGEADRQAVLAVTGGWPALVGDVVKGLTEGEGERALASCRTRLERSPEAFVRSTGVLSGAAVAAAWRLLAAQTEIADSAETLAGLLALAGADEPGHPLSEAALRAEGHSSTADLVEVLRMLGALAPGPDGRLEREEVLAAATRRLGPAG</sequence>
<protein>
    <submittedName>
        <fullName evidence="1">Uncharacterized protein</fullName>
    </submittedName>
</protein>
<dbReference type="AlphaFoldDB" id="A0A2W2GHQ0"/>
<accession>A0A2W2GHQ0</accession>
<reference evidence="1 2" key="1">
    <citation type="submission" date="2018-01" db="EMBL/GenBank/DDBJ databases">
        <title>Draft genome sequence of Sphaerisporangium sp. 7K107.</title>
        <authorList>
            <person name="Sahin N."/>
            <person name="Saygin H."/>
            <person name="Ay H."/>
        </authorList>
    </citation>
    <scope>NUCLEOTIDE SEQUENCE [LARGE SCALE GENOMIC DNA]</scope>
    <source>
        <strain evidence="1 2">7K107</strain>
    </source>
</reference>